<name>A0A0D2J9L6_9BACT</name>
<protein>
    <submittedName>
        <fullName evidence="1">Uncharacterized protein</fullName>
    </submittedName>
</protein>
<organism evidence="1 2">
    <name type="scientific">Dethiosulfatarculus sandiegensis</name>
    <dbReference type="NCBI Taxonomy" id="1429043"/>
    <lineage>
        <taxon>Bacteria</taxon>
        <taxon>Pseudomonadati</taxon>
        <taxon>Thermodesulfobacteriota</taxon>
        <taxon>Desulfarculia</taxon>
        <taxon>Desulfarculales</taxon>
        <taxon>Desulfarculaceae</taxon>
        <taxon>Dethiosulfatarculus</taxon>
    </lineage>
</organism>
<evidence type="ECO:0000313" key="2">
    <source>
        <dbReference type="Proteomes" id="UP000032233"/>
    </source>
</evidence>
<comment type="caution">
    <text evidence="1">The sequence shown here is derived from an EMBL/GenBank/DDBJ whole genome shotgun (WGS) entry which is preliminary data.</text>
</comment>
<proteinExistence type="predicted"/>
<dbReference type="Proteomes" id="UP000032233">
    <property type="component" value="Unassembled WGS sequence"/>
</dbReference>
<dbReference type="InParanoid" id="A0A0D2J9L6"/>
<gene>
    <name evidence="1" type="ORF">X474_06705</name>
</gene>
<dbReference type="AlphaFoldDB" id="A0A0D2J9L6"/>
<sequence>MTGFFKTGDIAKLFYHFLISKNRYRWLEKTGVQERVHKFMPIVGKNIEKNKSKNRALSPFAAFFLCKGKL</sequence>
<reference evidence="1 2" key="1">
    <citation type="submission" date="2013-11" db="EMBL/GenBank/DDBJ databases">
        <title>Metagenomic analysis of a methanogenic consortium involved in long chain n-alkane degradation.</title>
        <authorList>
            <person name="Davidova I.A."/>
            <person name="Callaghan A.V."/>
            <person name="Wawrik B."/>
            <person name="Pruitt S."/>
            <person name="Marks C."/>
            <person name="Duncan K.E."/>
            <person name="Suflita J.M."/>
        </authorList>
    </citation>
    <scope>NUCLEOTIDE SEQUENCE [LARGE SCALE GENOMIC DNA]</scope>
    <source>
        <strain evidence="1 2">SPR</strain>
    </source>
</reference>
<evidence type="ECO:0000313" key="1">
    <source>
        <dbReference type="EMBL" id="KIX14829.1"/>
    </source>
</evidence>
<keyword evidence="2" id="KW-1185">Reference proteome</keyword>
<dbReference type="STRING" id="1429043.X474_06705"/>
<dbReference type="EMBL" id="AZAC01000008">
    <property type="protein sequence ID" value="KIX14829.1"/>
    <property type="molecule type" value="Genomic_DNA"/>
</dbReference>
<accession>A0A0D2J9L6</accession>